<name>A0A948W726_UNCEI</name>
<sequence length="201" mass="22901">MGEFREILSKPTRSEIVTLLKEFIRRRPGAPAARQARLWLLEDAIVGGDWNRLSVDLESMDLNLFPTDSTLSPRLRYLISLSQFKSSQRDTAFTSSSFSAPRPNDRPRYSWDALRDWIEIRKALDRLPDEKGLRPYLEWEGAARATGFFGLWMAGLSLTPEGSRARKALGDLIQRHGRSLTGSLEGVWLERTQPRDGSPQK</sequence>
<comment type="caution">
    <text evidence="1">The sequence shown here is derived from an EMBL/GenBank/DDBJ whole genome shotgun (WGS) entry which is preliminary data.</text>
</comment>
<reference evidence="1" key="1">
    <citation type="submission" date="2021-05" db="EMBL/GenBank/DDBJ databases">
        <title>Energy efficiency and biological interactions define the core microbiome of deep oligotrophic groundwater.</title>
        <authorList>
            <person name="Mehrshad M."/>
            <person name="Lopez-Fernandez M."/>
            <person name="Bell E."/>
            <person name="Bernier-Latmani R."/>
            <person name="Bertilsson S."/>
            <person name="Dopson M."/>
        </authorList>
    </citation>
    <scope>NUCLEOTIDE SEQUENCE</scope>
    <source>
        <strain evidence="1">Modern_marine.mb.64</strain>
    </source>
</reference>
<evidence type="ECO:0000313" key="1">
    <source>
        <dbReference type="EMBL" id="MBU2691226.1"/>
    </source>
</evidence>
<dbReference type="AlphaFoldDB" id="A0A948W726"/>
<dbReference type="Proteomes" id="UP000777784">
    <property type="component" value="Unassembled WGS sequence"/>
</dbReference>
<evidence type="ECO:0000313" key="2">
    <source>
        <dbReference type="Proteomes" id="UP000777784"/>
    </source>
</evidence>
<accession>A0A948W726</accession>
<proteinExistence type="predicted"/>
<protein>
    <submittedName>
        <fullName evidence="1">Uncharacterized protein</fullName>
    </submittedName>
</protein>
<gene>
    <name evidence="1" type="ORF">KJ970_09875</name>
</gene>
<dbReference type="EMBL" id="JAHJDP010000048">
    <property type="protein sequence ID" value="MBU2691226.1"/>
    <property type="molecule type" value="Genomic_DNA"/>
</dbReference>
<organism evidence="1 2">
    <name type="scientific">Eiseniibacteriota bacterium</name>
    <dbReference type="NCBI Taxonomy" id="2212470"/>
    <lineage>
        <taxon>Bacteria</taxon>
        <taxon>Candidatus Eiseniibacteriota</taxon>
    </lineage>
</organism>